<feature type="domain" description="N-acetyltransferase" evidence="3">
    <location>
        <begin position="3"/>
        <end position="165"/>
    </location>
</feature>
<dbReference type="Gene3D" id="3.40.630.30">
    <property type="match status" value="1"/>
</dbReference>
<dbReference type="InterPro" id="IPR016181">
    <property type="entry name" value="Acyl_CoA_acyltransferase"/>
</dbReference>
<dbReference type="Pfam" id="PF13420">
    <property type="entry name" value="Acetyltransf_4"/>
    <property type="match status" value="1"/>
</dbReference>
<dbReference type="EMBL" id="BOOW01000001">
    <property type="protein sequence ID" value="GII89771.1"/>
    <property type="molecule type" value="Genomic_DNA"/>
</dbReference>
<reference evidence="4" key="1">
    <citation type="submission" date="2021-01" db="EMBL/GenBank/DDBJ databases">
        <title>Whole genome shotgun sequence of Sinosporangium siamense NBRC 109515.</title>
        <authorList>
            <person name="Komaki H."/>
            <person name="Tamura T."/>
        </authorList>
    </citation>
    <scope>NUCLEOTIDE SEQUENCE</scope>
    <source>
        <strain evidence="4">NBRC 109515</strain>
    </source>
</reference>
<name>A0A919RDD5_9ACTN</name>
<accession>A0A919RDD5</accession>
<dbReference type="CDD" id="cd04301">
    <property type="entry name" value="NAT_SF"/>
    <property type="match status" value="1"/>
</dbReference>
<dbReference type="GO" id="GO:0016747">
    <property type="term" value="F:acyltransferase activity, transferring groups other than amino-acyl groups"/>
    <property type="evidence" value="ECO:0007669"/>
    <property type="project" value="InterPro"/>
</dbReference>
<dbReference type="PANTHER" id="PTHR43072">
    <property type="entry name" value="N-ACETYLTRANSFERASE"/>
    <property type="match status" value="1"/>
</dbReference>
<evidence type="ECO:0000313" key="5">
    <source>
        <dbReference type="Proteomes" id="UP000606172"/>
    </source>
</evidence>
<sequence length="165" mass="18062">MTAHIRPATPQDLPAIADIYAHYVTHTVTTFDDTPLPLTTWRQRLDDLSALQLPFLTAHHANEVIGYALATPWRPKPAYCHTVEDSIYLAPEWTGKGLGRPLLEALITAAGEANAKQMIAVIADTGTPTSTALHLACGFTHAGLLTNVGHKHNRWIDTLLLQRSL</sequence>
<keyword evidence="1" id="KW-0808">Transferase</keyword>
<dbReference type="SUPFAM" id="SSF55729">
    <property type="entry name" value="Acyl-CoA N-acyltransferases (Nat)"/>
    <property type="match status" value="1"/>
</dbReference>
<dbReference type="InterPro" id="IPR000182">
    <property type="entry name" value="GNAT_dom"/>
</dbReference>
<dbReference type="PROSITE" id="PS51186">
    <property type="entry name" value="GNAT"/>
    <property type="match status" value="1"/>
</dbReference>
<dbReference type="RefSeq" id="WP_204019531.1">
    <property type="nucleotide sequence ID" value="NZ_BOOW01000001.1"/>
</dbReference>
<evidence type="ECO:0000256" key="2">
    <source>
        <dbReference type="ARBA" id="ARBA00023315"/>
    </source>
</evidence>
<evidence type="ECO:0000259" key="3">
    <source>
        <dbReference type="PROSITE" id="PS51186"/>
    </source>
</evidence>
<dbReference type="PANTHER" id="PTHR43072:SF23">
    <property type="entry name" value="UPF0039 PROTEIN C11D3.02C"/>
    <property type="match status" value="1"/>
</dbReference>
<comment type="caution">
    <text evidence="4">The sequence shown here is derived from an EMBL/GenBank/DDBJ whole genome shotgun (WGS) entry which is preliminary data.</text>
</comment>
<proteinExistence type="predicted"/>
<evidence type="ECO:0000313" key="4">
    <source>
        <dbReference type="EMBL" id="GII89771.1"/>
    </source>
</evidence>
<organism evidence="4 5">
    <name type="scientific">Sinosporangium siamense</name>
    <dbReference type="NCBI Taxonomy" id="1367973"/>
    <lineage>
        <taxon>Bacteria</taxon>
        <taxon>Bacillati</taxon>
        <taxon>Actinomycetota</taxon>
        <taxon>Actinomycetes</taxon>
        <taxon>Streptosporangiales</taxon>
        <taxon>Streptosporangiaceae</taxon>
        <taxon>Sinosporangium</taxon>
    </lineage>
</organism>
<protein>
    <submittedName>
        <fullName evidence="4">N-acetyltransferase</fullName>
    </submittedName>
</protein>
<dbReference type="AlphaFoldDB" id="A0A919RDD5"/>
<evidence type="ECO:0000256" key="1">
    <source>
        <dbReference type="ARBA" id="ARBA00022679"/>
    </source>
</evidence>
<keyword evidence="5" id="KW-1185">Reference proteome</keyword>
<dbReference type="Proteomes" id="UP000606172">
    <property type="component" value="Unassembled WGS sequence"/>
</dbReference>
<keyword evidence="2" id="KW-0012">Acyltransferase</keyword>
<gene>
    <name evidence="4" type="primary">yncA</name>
    <name evidence="4" type="ORF">Ssi02_00020</name>
</gene>